<accession>A0A285KV80</accession>
<reference evidence="2 3" key="1">
    <citation type="submission" date="2017-09" db="EMBL/GenBank/DDBJ databases">
        <authorList>
            <person name="Ehlers B."/>
            <person name="Leendertz F.H."/>
        </authorList>
    </citation>
    <scope>NUCLEOTIDE SEQUENCE [LARGE SCALE GENOMIC DNA]</scope>
    <source>
        <strain evidence="2 3">DSM 45537</strain>
    </source>
</reference>
<evidence type="ECO:0000256" key="1">
    <source>
        <dbReference type="SAM" id="MobiDB-lite"/>
    </source>
</evidence>
<sequence length="258" mass="26223">MTSGARAFLVAGAAAGALGVGLVPIAGSTPTNSEPAWPTDTTECCDTSYVPPSTDPPVTVTTIDPPVTTANDSSVATTTNDPPVTTANDSSVATTTNDPQEATTTDPQATATTAQPTVPTTTGSFVAPPFGTTSPTARPILTTITQSAVQPPFDTGSPTASPVAEEKQQDSRLGDALGVGAFLLALGGAALVTRRRRGRPAGPAPEHARDALPPQLRVRVVGDIRPSIHVREVAGVGAPAVRVLLTVGEPWLQVREVP</sequence>
<gene>
    <name evidence="2" type="ORF">SAMN04244553_0429</name>
</gene>
<dbReference type="Proteomes" id="UP000219565">
    <property type="component" value="Unassembled WGS sequence"/>
</dbReference>
<feature type="compositionally biased region" description="Polar residues" evidence="1">
    <location>
        <begin position="70"/>
        <end position="98"/>
    </location>
</feature>
<dbReference type="RefSeq" id="WP_097243417.1">
    <property type="nucleotide sequence ID" value="NZ_OBEG01000001.1"/>
</dbReference>
<feature type="compositionally biased region" description="Low complexity" evidence="1">
    <location>
        <begin position="99"/>
        <end position="122"/>
    </location>
</feature>
<dbReference type="EMBL" id="OBEG01000001">
    <property type="protein sequence ID" value="SNY75121.1"/>
    <property type="molecule type" value="Genomic_DNA"/>
</dbReference>
<evidence type="ECO:0000313" key="2">
    <source>
        <dbReference type="EMBL" id="SNY75121.1"/>
    </source>
</evidence>
<feature type="region of interest" description="Disordered" evidence="1">
    <location>
        <begin position="146"/>
        <end position="166"/>
    </location>
</feature>
<feature type="compositionally biased region" description="Low complexity" evidence="1">
    <location>
        <begin position="50"/>
        <end position="69"/>
    </location>
</feature>
<dbReference type="OrthoDB" id="4553763at2"/>
<evidence type="ECO:0000313" key="3">
    <source>
        <dbReference type="Proteomes" id="UP000219565"/>
    </source>
</evidence>
<protein>
    <submittedName>
        <fullName evidence="2">Uncharacterized protein</fullName>
    </submittedName>
</protein>
<feature type="region of interest" description="Disordered" evidence="1">
    <location>
        <begin position="29"/>
        <end position="134"/>
    </location>
</feature>
<organism evidence="2 3">
    <name type="scientific">Nocardia amikacinitolerans</name>
    <dbReference type="NCBI Taxonomy" id="756689"/>
    <lineage>
        <taxon>Bacteria</taxon>
        <taxon>Bacillati</taxon>
        <taxon>Actinomycetota</taxon>
        <taxon>Actinomycetes</taxon>
        <taxon>Mycobacteriales</taxon>
        <taxon>Nocardiaceae</taxon>
        <taxon>Nocardia</taxon>
    </lineage>
</organism>
<dbReference type="STRING" id="1379680.GCA_001612615_00604"/>
<feature type="compositionally biased region" description="Polar residues" evidence="1">
    <location>
        <begin position="29"/>
        <end position="45"/>
    </location>
</feature>
<name>A0A285KV80_9NOCA</name>
<keyword evidence="3" id="KW-1185">Reference proteome</keyword>
<proteinExistence type="predicted"/>
<dbReference type="AlphaFoldDB" id="A0A285KV80"/>